<keyword evidence="3" id="KW-1185">Reference proteome</keyword>
<dbReference type="InterPro" id="IPR045398">
    <property type="entry name" value="DUF6515"/>
</dbReference>
<proteinExistence type="predicted"/>
<evidence type="ECO:0000313" key="2">
    <source>
        <dbReference type="EMBL" id="MFD0750697.1"/>
    </source>
</evidence>
<protein>
    <submittedName>
        <fullName evidence="2">DUF6515 family protein</fullName>
    </submittedName>
</protein>
<dbReference type="RefSeq" id="WP_377100183.1">
    <property type="nucleotide sequence ID" value="NZ_JBHTHU010000006.1"/>
</dbReference>
<accession>A0ABW2YW55</accession>
<feature type="signal peptide" evidence="1">
    <location>
        <begin position="1"/>
        <end position="26"/>
    </location>
</feature>
<keyword evidence="1" id="KW-0732">Signal</keyword>
<sequence length="239" mass="25273">MASIFKYATGLLLTGAMCAMVLTADAQRRGTGGVRGGVNIARGGGGFGYRPAFSMGLGLGYNRGFYGAGLGVWGYPNLGFRMGAMAPGFYPFYFGTSLYYYSGGAFYRPNDTGGYTVADPPVGAAIPNLPKNAHSIVINGAQYYEYRGVYYTAQVNDKGETIYVVAGKDGVLNTDNDSNMAPLPKIGDTVGKLPDGSQKVTLNGVNYFAAPDGVYYEAVVKDGNTTYRVASVPSADDYK</sequence>
<evidence type="ECO:0000256" key="1">
    <source>
        <dbReference type="SAM" id="SignalP"/>
    </source>
</evidence>
<name>A0ABW2YW55_9SPHI</name>
<dbReference type="Proteomes" id="UP001596958">
    <property type="component" value="Unassembled WGS sequence"/>
</dbReference>
<dbReference type="Pfam" id="PF20125">
    <property type="entry name" value="DUF6515"/>
    <property type="match status" value="1"/>
</dbReference>
<evidence type="ECO:0000313" key="3">
    <source>
        <dbReference type="Proteomes" id="UP001596958"/>
    </source>
</evidence>
<dbReference type="EMBL" id="JBHTHU010000006">
    <property type="protein sequence ID" value="MFD0750697.1"/>
    <property type="molecule type" value="Genomic_DNA"/>
</dbReference>
<organism evidence="2 3">
    <name type="scientific">Mucilaginibacter calamicampi</name>
    <dbReference type="NCBI Taxonomy" id="1302352"/>
    <lineage>
        <taxon>Bacteria</taxon>
        <taxon>Pseudomonadati</taxon>
        <taxon>Bacteroidota</taxon>
        <taxon>Sphingobacteriia</taxon>
        <taxon>Sphingobacteriales</taxon>
        <taxon>Sphingobacteriaceae</taxon>
        <taxon>Mucilaginibacter</taxon>
    </lineage>
</organism>
<reference evidence="3" key="1">
    <citation type="journal article" date="2019" name="Int. J. Syst. Evol. Microbiol.">
        <title>The Global Catalogue of Microorganisms (GCM) 10K type strain sequencing project: providing services to taxonomists for standard genome sequencing and annotation.</title>
        <authorList>
            <consortium name="The Broad Institute Genomics Platform"/>
            <consortium name="The Broad Institute Genome Sequencing Center for Infectious Disease"/>
            <person name="Wu L."/>
            <person name="Ma J."/>
        </authorList>
    </citation>
    <scope>NUCLEOTIDE SEQUENCE [LARGE SCALE GENOMIC DNA]</scope>
    <source>
        <strain evidence="3">CCUG 63418</strain>
    </source>
</reference>
<feature type="chain" id="PRO_5045182205" evidence="1">
    <location>
        <begin position="27"/>
        <end position="239"/>
    </location>
</feature>
<comment type="caution">
    <text evidence="2">The sequence shown here is derived from an EMBL/GenBank/DDBJ whole genome shotgun (WGS) entry which is preliminary data.</text>
</comment>
<gene>
    <name evidence="2" type="ORF">ACFQZS_11120</name>
</gene>